<reference evidence="5 6" key="1">
    <citation type="submission" date="2018-03" db="EMBL/GenBank/DDBJ databases">
        <title>Genomic Encyclopedia of Archaeal and Bacterial Type Strains, Phase II (KMG-II): from individual species to whole genera.</title>
        <authorList>
            <person name="Goeker M."/>
        </authorList>
    </citation>
    <scope>NUCLEOTIDE SEQUENCE [LARGE SCALE GENOMIC DNA]</scope>
    <source>
        <strain evidence="5 6">DSM 44889</strain>
    </source>
</reference>
<evidence type="ECO:0000313" key="5">
    <source>
        <dbReference type="EMBL" id="PWJ56066.1"/>
    </source>
</evidence>
<dbReference type="Proteomes" id="UP000245469">
    <property type="component" value="Unassembled WGS sequence"/>
</dbReference>
<evidence type="ECO:0000256" key="4">
    <source>
        <dbReference type="RuleBase" id="RU004508"/>
    </source>
</evidence>
<dbReference type="RefSeq" id="WP_109772292.1">
    <property type="nucleotide sequence ID" value="NZ_QGDQ01000001.1"/>
</dbReference>
<dbReference type="GO" id="GO:0008483">
    <property type="term" value="F:transaminase activity"/>
    <property type="evidence" value="ECO:0007669"/>
    <property type="project" value="TreeGrafter"/>
</dbReference>
<sequence>MSTDTSLDSSLDPTLGASQGEVSALGVAPLTELRYPALGPADPVPVYRPYLGAEVQEAARSALEAGWLGMGKLSQDFELGLESFLGLGPSGRRAVSTNSCTEALHLAGQLIGLGPGDEVIAPSFTYVAGHQAMSRTGASVVFADIEDRRLCLDPQRVREAITENTKAILAVDYLGLPCQLDELLEIASEHGLRVIEDAAHAFGTVSAGRPVGSFGDITCFSFGPVKTITTLEGGAIITSDPADVQTLHELRHLGIDADTDARYKNQRNWEFDVVRQGFRCHLGSVPAGIGLAQLALVDEFITNRREYCKAYDAAFADLAEAGHLQLFDTDWEGVAPYIYVIRVRDAVRRADLIAHLKAKGIGSGIHFLGAHEFSFYADSRRGPLPVTDLATSQVLTLPLHPYMDSATIDRVVDGVRTFFQ</sequence>
<dbReference type="GO" id="GO:0030170">
    <property type="term" value="F:pyridoxal phosphate binding"/>
    <property type="evidence" value="ECO:0007669"/>
    <property type="project" value="TreeGrafter"/>
</dbReference>
<proteinExistence type="inferred from homology"/>
<feature type="modified residue" description="N6-(pyridoxal phosphate)lysine" evidence="3">
    <location>
        <position position="226"/>
    </location>
</feature>
<comment type="cofactor">
    <cofactor evidence="1">
        <name>pyridoxal 5'-phosphate</name>
        <dbReference type="ChEBI" id="CHEBI:597326"/>
    </cofactor>
</comment>
<keyword evidence="6" id="KW-1185">Reference proteome</keyword>
<name>A0A316AE56_9ACTN</name>
<feature type="active site" description="Proton acceptor" evidence="2">
    <location>
        <position position="226"/>
    </location>
</feature>
<comment type="similarity">
    <text evidence="4">Belongs to the DegT/DnrJ/EryC1 family.</text>
</comment>
<dbReference type="GO" id="GO:0000271">
    <property type="term" value="P:polysaccharide biosynthetic process"/>
    <property type="evidence" value="ECO:0007669"/>
    <property type="project" value="TreeGrafter"/>
</dbReference>
<dbReference type="SUPFAM" id="SSF53383">
    <property type="entry name" value="PLP-dependent transferases"/>
    <property type="match status" value="1"/>
</dbReference>
<evidence type="ECO:0000256" key="2">
    <source>
        <dbReference type="PIRSR" id="PIRSR000390-1"/>
    </source>
</evidence>
<dbReference type="AlphaFoldDB" id="A0A316AE56"/>
<dbReference type="Gene3D" id="3.40.640.10">
    <property type="entry name" value="Type I PLP-dependent aspartate aminotransferase-like (Major domain)"/>
    <property type="match status" value="1"/>
</dbReference>
<dbReference type="Gene3D" id="3.90.1150.10">
    <property type="entry name" value="Aspartate Aminotransferase, domain 1"/>
    <property type="match status" value="1"/>
</dbReference>
<dbReference type="InterPro" id="IPR015424">
    <property type="entry name" value="PyrdxlP-dep_Trfase"/>
</dbReference>
<comment type="caution">
    <text evidence="5">The sequence shown here is derived from an EMBL/GenBank/DDBJ whole genome shotgun (WGS) entry which is preliminary data.</text>
</comment>
<dbReference type="CDD" id="cd00616">
    <property type="entry name" value="AHBA_syn"/>
    <property type="match status" value="1"/>
</dbReference>
<dbReference type="PANTHER" id="PTHR30244:SF34">
    <property type="entry name" value="DTDP-4-AMINO-4,6-DIDEOXYGALACTOSE TRANSAMINASE"/>
    <property type="match status" value="1"/>
</dbReference>
<accession>A0A316AE56</accession>
<dbReference type="InterPro" id="IPR000653">
    <property type="entry name" value="DegT/StrS_aminotransferase"/>
</dbReference>
<evidence type="ECO:0000256" key="3">
    <source>
        <dbReference type="PIRSR" id="PIRSR000390-2"/>
    </source>
</evidence>
<keyword evidence="3 4" id="KW-0663">Pyridoxal phosphate</keyword>
<dbReference type="PIRSF" id="PIRSF000390">
    <property type="entry name" value="PLP_StrS"/>
    <property type="match status" value="1"/>
</dbReference>
<dbReference type="Pfam" id="PF01041">
    <property type="entry name" value="DegT_DnrJ_EryC1"/>
    <property type="match status" value="1"/>
</dbReference>
<dbReference type="OrthoDB" id="9804264at2"/>
<dbReference type="PANTHER" id="PTHR30244">
    <property type="entry name" value="TRANSAMINASE"/>
    <property type="match status" value="1"/>
</dbReference>
<organism evidence="5 6">
    <name type="scientific">Quadrisphaera granulorum</name>
    <dbReference type="NCBI Taxonomy" id="317664"/>
    <lineage>
        <taxon>Bacteria</taxon>
        <taxon>Bacillati</taxon>
        <taxon>Actinomycetota</taxon>
        <taxon>Actinomycetes</taxon>
        <taxon>Kineosporiales</taxon>
        <taxon>Kineosporiaceae</taxon>
        <taxon>Quadrisphaera</taxon>
    </lineage>
</organism>
<protein>
    <submittedName>
        <fullName evidence="5">dTDP-4-amino-4,6-dideoxygalactose transaminase</fullName>
    </submittedName>
</protein>
<gene>
    <name evidence="5" type="ORF">BXY45_10140</name>
</gene>
<evidence type="ECO:0000313" key="6">
    <source>
        <dbReference type="Proteomes" id="UP000245469"/>
    </source>
</evidence>
<dbReference type="InterPro" id="IPR015422">
    <property type="entry name" value="PyrdxlP-dep_Trfase_small"/>
</dbReference>
<evidence type="ECO:0000256" key="1">
    <source>
        <dbReference type="ARBA" id="ARBA00001933"/>
    </source>
</evidence>
<dbReference type="InterPro" id="IPR015421">
    <property type="entry name" value="PyrdxlP-dep_Trfase_major"/>
</dbReference>
<dbReference type="EMBL" id="QGDQ01000001">
    <property type="protein sequence ID" value="PWJ56066.1"/>
    <property type="molecule type" value="Genomic_DNA"/>
</dbReference>